<keyword evidence="3" id="KW-1185">Reference proteome</keyword>
<dbReference type="PANTHER" id="PTHR33083">
    <property type="entry name" value="EXPRESSED PROTEIN"/>
    <property type="match status" value="1"/>
</dbReference>
<sequence>MTIPVVPRKVWNHKLTALDDEDEDDNEMLPPHEIVPRRSTILPKMTFSMLEGVGRLLFCDATILMTSSRIGLKSARQPFELSTIGIDQ</sequence>
<dbReference type="OrthoDB" id="684536at2759"/>
<comment type="caution">
    <text evidence="2">The sequence shown here is derived from an EMBL/GenBank/DDBJ whole genome shotgun (WGS) entry which is preliminary data.</text>
</comment>
<comment type="similarity">
    <text evidence="1">Belongs to the senescence regulator S40 family.</text>
</comment>
<evidence type="ECO:0000256" key="1">
    <source>
        <dbReference type="ARBA" id="ARBA00034773"/>
    </source>
</evidence>
<dbReference type="InterPro" id="IPR007608">
    <property type="entry name" value="Senescence_reg_S40"/>
</dbReference>
<proteinExistence type="inferred from homology"/>
<reference evidence="2 3" key="1">
    <citation type="submission" date="2019-07" db="EMBL/GenBank/DDBJ databases">
        <title>De Novo Assembly of kiwifruit Actinidia rufa.</title>
        <authorList>
            <person name="Sugita-Konishi S."/>
            <person name="Sato K."/>
            <person name="Mori E."/>
            <person name="Abe Y."/>
            <person name="Kisaki G."/>
            <person name="Hamano K."/>
            <person name="Suezawa K."/>
            <person name="Otani M."/>
            <person name="Fukuda T."/>
            <person name="Manabe T."/>
            <person name="Gomi K."/>
            <person name="Tabuchi M."/>
            <person name="Akimitsu K."/>
            <person name="Kataoka I."/>
        </authorList>
    </citation>
    <scope>NUCLEOTIDE SEQUENCE [LARGE SCALE GENOMIC DNA]</scope>
    <source>
        <strain evidence="3">cv. Fuchu</strain>
    </source>
</reference>
<dbReference type="Pfam" id="PF04520">
    <property type="entry name" value="Senescence_reg"/>
    <property type="match status" value="1"/>
</dbReference>
<dbReference type="EMBL" id="BJWL01000011">
    <property type="protein sequence ID" value="GFY96399.1"/>
    <property type="molecule type" value="Genomic_DNA"/>
</dbReference>
<name>A0A7J0FDX9_9ERIC</name>
<gene>
    <name evidence="2" type="ORF">Acr_11g0007050</name>
</gene>
<organism evidence="2 3">
    <name type="scientific">Actinidia rufa</name>
    <dbReference type="NCBI Taxonomy" id="165716"/>
    <lineage>
        <taxon>Eukaryota</taxon>
        <taxon>Viridiplantae</taxon>
        <taxon>Streptophyta</taxon>
        <taxon>Embryophyta</taxon>
        <taxon>Tracheophyta</taxon>
        <taxon>Spermatophyta</taxon>
        <taxon>Magnoliopsida</taxon>
        <taxon>eudicotyledons</taxon>
        <taxon>Gunneridae</taxon>
        <taxon>Pentapetalae</taxon>
        <taxon>asterids</taxon>
        <taxon>Ericales</taxon>
        <taxon>Actinidiaceae</taxon>
        <taxon>Actinidia</taxon>
    </lineage>
</organism>
<protein>
    <submittedName>
        <fullName evidence="2">Uncharacterized protein</fullName>
    </submittedName>
</protein>
<evidence type="ECO:0000313" key="2">
    <source>
        <dbReference type="EMBL" id="GFY96399.1"/>
    </source>
</evidence>
<dbReference type="AlphaFoldDB" id="A0A7J0FDX9"/>
<accession>A0A7J0FDX9</accession>
<dbReference type="PANTHER" id="PTHR33083:SF114">
    <property type="entry name" value="OS10G0481000 PROTEIN"/>
    <property type="match status" value="1"/>
</dbReference>
<dbReference type="GO" id="GO:0010150">
    <property type="term" value="P:leaf senescence"/>
    <property type="evidence" value="ECO:0007669"/>
    <property type="project" value="UniProtKB-ARBA"/>
</dbReference>
<dbReference type="Proteomes" id="UP000585474">
    <property type="component" value="Unassembled WGS sequence"/>
</dbReference>
<evidence type="ECO:0000313" key="3">
    <source>
        <dbReference type="Proteomes" id="UP000585474"/>
    </source>
</evidence>